<evidence type="ECO:0000256" key="1">
    <source>
        <dbReference type="SAM" id="Phobius"/>
    </source>
</evidence>
<keyword evidence="4" id="KW-1185">Reference proteome</keyword>
<name>A0AA38KQK7_9AGAR</name>
<feature type="transmembrane region" description="Helical" evidence="1">
    <location>
        <begin position="177"/>
        <end position="200"/>
    </location>
</feature>
<feature type="transmembrane region" description="Helical" evidence="1">
    <location>
        <begin position="103"/>
        <end position="124"/>
    </location>
</feature>
<organism evidence="3 4">
    <name type="scientific">Lentinula aff. detonsa</name>
    <dbReference type="NCBI Taxonomy" id="2804958"/>
    <lineage>
        <taxon>Eukaryota</taxon>
        <taxon>Fungi</taxon>
        <taxon>Dikarya</taxon>
        <taxon>Basidiomycota</taxon>
        <taxon>Agaricomycotina</taxon>
        <taxon>Agaricomycetes</taxon>
        <taxon>Agaricomycetidae</taxon>
        <taxon>Agaricales</taxon>
        <taxon>Marasmiineae</taxon>
        <taxon>Omphalotaceae</taxon>
        <taxon>Lentinula</taxon>
    </lineage>
</organism>
<evidence type="ECO:0000259" key="2">
    <source>
        <dbReference type="Pfam" id="PF20151"/>
    </source>
</evidence>
<dbReference type="InterPro" id="IPR045340">
    <property type="entry name" value="DUF6533"/>
</dbReference>
<dbReference type="Proteomes" id="UP001163798">
    <property type="component" value="Unassembled WGS sequence"/>
</dbReference>
<feature type="domain" description="DUF6533" evidence="2">
    <location>
        <begin position="30"/>
        <end position="74"/>
    </location>
</feature>
<evidence type="ECO:0000313" key="4">
    <source>
        <dbReference type="Proteomes" id="UP001163798"/>
    </source>
</evidence>
<proteinExistence type="predicted"/>
<dbReference type="AlphaFoldDB" id="A0AA38KQK7"/>
<reference evidence="3" key="1">
    <citation type="submission" date="2022-08" db="EMBL/GenBank/DDBJ databases">
        <authorList>
            <consortium name="DOE Joint Genome Institute"/>
            <person name="Min B."/>
            <person name="Riley R."/>
            <person name="Sierra-Patev S."/>
            <person name="Naranjo-Ortiz M."/>
            <person name="Looney B."/>
            <person name="Konkel Z."/>
            <person name="Slot J.C."/>
            <person name="Sakamoto Y."/>
            <person name="Steenwyk J.L."/>
            <person name="Rokas A."/>
            <person name="Carro J."/>
            <person name="Camarero S."/>
            <person name="Ferreira P."/>
            <person name="Molpeceres G."/>
            <person name="Ruiz-Duenas F.J."/>
            <person name="Serrano A."/>
            <person name="Henrissat B."/>
            <person name="Drula E."/>
            <person name="Hughes K.W."/>
            <person name="Mata J.L."/>
            <person name="Ishikawa N.K."/>
            <person name="Vargas-Isla R."/>
            <person name="Ushijima S."/>
            <person name="Smith C.A."/>
            <person name="Ahrendt S."/>
            <person name="Andreopoulos W."/>
            <person name="He G."/>
            <person name="Labutti K."/>
            <person name="Lipzen A."/>
            <person name="Ng V."/>
            <person name="Sandor L."/>
            <person name="Barry K."/>
            <person name="Martinez A.T."/>
            <person name="Xiao Y."/>
            <person name="Gibbons J.G."/>
            <person name="Terashima K."/>
            <person name="Hibbett D.S."/>
            <person name="Grigoriev I.V."/>
        </authorList>
    </citation>
    <scope>NUCLEOTIDE SEQUENCE</scope>
    <source>
        <strain evidence="3">TFB10291</strain>
    </source>
</reference>
<accession>A0AA38KQK7</accession>
<dbReference type="EMBL" id="MU793334">
    <property type="protein sequence ID" value="KAJ3785685.1"/>
    <property type="molecule type" value="Genomic_DNA"/>
</dbReference>
<keyword evidence="1" id="KW-1133">Transmembrane helix</keyword>
<dbReference type="Pfam" id="PF20151">
    <property type="entry name" value="DUF6533"/>
    <property type="match status" value="1"/>
</dbReference>
<keyword evidence="1" id="KW-0472">Membrane</keyword>
<sequence length="296" mass="34738">MDVEISESTLTQESLKVLTPRLALSWDWNTVSSTVILFYDWILLLPEEIEFIWSAKLLRPFNALYNIQRYMPFIDTVALLYIVSFAEQIDVEKCRVLYNISGWMYIIGITLTEVVLTMRIWALWGKDTRLSIGLPLFFLSCWVPNFYIFHKFLQTETYIPSPLPQIIGCAILGGQPILYLCWVILVVYEAVLLILMLIQYRRQFSLTRVVYRDGITYYIILFLLSIINVATILLLPHDLQNLFTPPQRVIHTILTSRVVLHMRKQSGNQLQYNNDEAYYRQTMLKNTRDAEIKDFS</sequence>
<evidence type="ECO:0000313" key="3">
    <source>
        <dbReference type="EMBL" id="KAJ3785685.1"/>
    </source>
</evidence>
<keyword evidence="1" id="KW-0812">Transmembrane</keyword>
<gene>
    <name evidence="3" type="ORF">GGU10DRAFT_332919</name>
</gene>
<feature type="transmembrane region" description="Helical" evidence="1">
    <location>
        <begin position="215"/>
        <end position="235"/>
    </location>
</feature>
<comment type="caution">
    <text evidence="3">The sequence shown here is derived from an EMBL/GenBank/DDBJ whole genome shotgun (WGS) entry which is preliminary data.</text>
</comment>
<protein>
    <recommendedName>
        <fullName evidence="2">DUF6533 domain-containing protein</fullName>
    </recommendedName>
</protein>
<feature type="transmembrane region" description="Helical" evidence="1">
    <location>
        <begin position="130"/>
        <end position="149"/>
    </location>
</feature>